<name>A0ABU3FYF3_9GAMM</name>
<dbReference type="RefSeq" id="WP_311899079.1">
    <property type="nucleotide sequence ID" value="NZ_JAUOES010000008.1"/>
</dbReference>
<dbReference type="EMBL" id="JAUOES010000008">
    <property type="protein sequence ID" value="MDT3280386.1"/>
    <property type="molecule type" value="Genomic_DNA"/>
</dbReference>
<gene>
    <name evidence="1" type="ORF">Q4Q50_08795</name>
</gene>
<organism evidence="1 2">
    <name type="scientific">Shewanella scandinavica</name>
    <dbReference type="NCBI Taxonomy" id="3063538"/>
    <lineage>
        <taxon>Bacteria</taxon>
        <taxon>Pseudomonadati</taxon>
        <taxon>Pseudomonadota</taxon>
        <taxon>Gammaproteobacteria</taxon>
        <taxon>Alteromonadales</taxon>
        <taxon>Shewanellaceae</taxon>
        <taxon>Shewanella</taxon>
    </lineage>
</organism>
<proteinExistence type="predicted"/>
<keyword evidence="2" id="KW-1185">Reference proteome</keyword>
<dbReference type="Proteomes" id="UP001249505">
    <property type="component" value="Unassembled WGS sequence"/>
</dbReference>
<accession>A0ABU3FYF3</accession>
<evidence type="ECO:0000313" key="1">
    <source>
        <dbReference type="EMBL" id="MDT3280386.1"/>
    </source>
</evidence>
<evidence type="ECO:0000313" key="2">
    <source>
        <dbReference type="Proteomes" id="UP001249505"/>
    </source>
</evidence>
<sequence length="142" mass="16687">MYFSQIEALIKNDWRGDNSLKIVLLVFEYFKKRALRNDYSNIGFHQIYHEAIKSGVVKLGCEDEVKIIINYLLDKHIEFLKVNYFLVDNGLWHPLSVEELLDAKLHGSIVHPNTGELIYDYESKVCILFSLNRFHQLDVEVK</sequence>
<protein>
    <submittedName>
        <fullName evidence="1">Uncharacterized protein</fullName>
    </submittedName>
</protein>
<comment type="caution">
    <text evidence="1">The sequence shown here is derived from an EMBL/GenBank/DDBJ whole genome shotgun (WGS) entry which is preliminary data.</text>
</comment>
<reference evidence="1 2" key="1">
    <citation type="submission" date="2023-07" db="EMBL/GenBank/DDBJ databases">
        <title>Novel Shewanella species isolated from Baltic Sea sediments.</title>
        <authorList>
            <person name="Martin-Rodriguez A.J."/>
        </authorList>
    </citation>
    <scope>NUCLEOTIDE SEQUENCE [LARGE SCALE GENOMIC DNA]</scope>
    <source>
        <strain evidence="1 2">SP2S1-2</strain>
    </source>
</reference>